<reference evidence="12 13" key="1">
    <citation type="submission" date="2020-07" db="EMBL/GenBank/DDBJ databases">
        <title>Sequencing the genomes of 1000 actinobacteria strains.</title>
        <authorList>
            <person name="Klenk H.-P."/>
        </authorList>
    </citation>
    <scope>NUCLEOTIDE SEQUENCE [LARGE SCALE GENOMIC DNA]</scope>
    <source>
        <strain evidence="12 13">DSM 22083</strain>
    </source>
</reference>
<evidence type="ECO:0000256" key="5">
    <source>
        <dbReference type="ARBA" id="ARBA00022989"/>
    </source>
</evidence>
<proteinExistence type="predicted"/>
<feature type="domain" description="CNNM transmembrane" evidence="11">
    <location>
        <begin position="1"/>
        <end position="202"/>
    </location>
</feature>
<dbReference type="SMART" id="SM00116">
    <property type="entry name" value="CBS"/>
    <property type="match status" value="2"/>
</dbReference>
<keyword evidence="5 8" id="KW-1133">Transmembrane helix</keyword>
<keyword evidence="7" id="KW-0129">CBS domain</keyword>
<comment type="subcellular location">
    <subcellularLocation>
        <location evidence="1">Cell membrane</location>
        <topology evidence="1">Multi-pass membrane protein</topology>
    </subcellularLocation>
</comment>
<evidence type="ECO:0000256" key="9">
    <source>
        <dbReference type="SAM" id="Phobius"/>
    </source>
</evidence>
<keyword evidence="4" id="KW-0677">Repeat</keyword>
<accession>A0A7Y9I4U0</accession>
<dbReference type="CDD" id="cd04590">
    <property type="entry name" value="CBS_pair_CorC_HlyC_assoc"/>
    <property type="match status" value="1"/>
</dbReference>
<dbReference type="PROSITE" id="PS51846">
    <property type="entry name" value="CNNM"/>
    <property type="match status" value="1"/>
</dbReference>
<dbReference type="Gene3D" id="3.10.580.10">
    <property type="entry name" value="CBS-domain"/>
    <property type="match status" value="1"/>
</dbReference>
<feature type="transmembrane region" description="Helical" evidence="9">
    <location>
        <begin position="98"/>
        <end position="119"/>
    </location>
</feature>
<keyword evidence="6 8" id="KW-0472">Membrane</keyword>
<keyword evidence="2" id="KW-1003">Cell membrane</keyword>
<name>A0A7Y9I4U0_9ACTN</name>
<dbReference type="Pfam" id="PF00571">
    <property type="entry name" value="CBS"/>
    <property type="match status" value="2"/>
</dbReference>
<evidence type="ECO:0000259" key="10">
    <source>
        <dbReference type="PROSITE" id="PS51371"/>
    </source>
</evidence>
<dbReference type="Pfam" id="PF01595">
    <property type="entry name" value="CNNM"/>
    <property type="match status" value="1"/>
</dbReference>
<dbReference type="AlphaFoldDB" id="A0A7Y9I4U0"/>
<keyword evidence="13" id="KW-1185">Reference proteome</keyword>
<evidence type="ECO:0000313" key="12">
    <source>
        <dbReference type="EMBL" id="NYE70301.1"/>
    </source>
</evidence>
<evidence type="ECO:0000256" key="8">
    <source>
        <dbReference type="PROSITE-ProRule" id="PRU01193"/>
    </source>
</evidence>
<dbReference type="GO" id="GO:0005886">
    <property type="term" value="C:plasma membrane"/>
    <property type="evidence" value="ECO:0007669"/>
    <property type="project" value="UniProtKB-SubCell"/>
</dbReference>
<comment type="caution">
    <text evidence="12">The sequence shown here is derived from an EMBL/GenBank/DDBJ whole genome shotgun (WGS) entry which is preliminary data.</text>
</comment>
<dbReference type="PANTHER" id="PTHR43099">
    <property type="entry name" value="UPF0053 PROTEIN YRKA"/>
    <property type="match status" value="1"/>
</dbReference>
<dbReference type="InterPro" id="IPR044751">
    <property type="entry name" value="Ion_transp-like_CBS"/>
</dbReference>
<keyword evidence="3 8" id="KW-0812">Transmembrane</keyword>
<protein>
    <submittedName>
        <fullName evidence="12">CBS domain containing-hemolysin-like protein</fullName>
    </submittedName>
</protein>
<dbReference type="SUPFAM" id="SSF54631">
    <property type="entry name" value="CBS-domain pair"/>
    <property type="match status" value="1"/>
</dbReference>
<dbReference type="InterPro" id="IPR051676">
    <property type="entry name" value="UPF0053_domain"/>
</dbReference>
<evidence type="ECO:0000256" key="6">
    <source>
        <dbReference type="ARBA" id="ARBA00023136"/>
    </source>
</evidence>
<dbReference type="InterPro" id="IPR046342">
    <property type="entry name" value="CBS_dom_sf"/>
</dbReference>
<evidence type="ECO:0000256" key="2">
    <source>
        <dbReference type="ARBA" id="ARBA00022475"/>
    </source>
</evidence>
<dbReference type="InterPro" id="IPR002550">
    <property type="entry name" value="CNNM"/>
</dbReference>
<evidence type="ECO:0000256" key="4">
    <source>
        <dbReference type="ARBA" id="ARBA00022737"/>
    </source>
</evidence>
<evidence type="ECO:0000313" key="13">
    <source>
        <dbReference type="Proteomes" id="UP000569914"/>
    </source>
</evidence>
<feature type="transmembrane region" description="Helical" evidence="9">
    <location>
        <begin position="57"/>
        <end position="77"/>
    </location>
</feature>
<evidence type="ECO:0000256" key="7">
    <source>
        <dbReference type="PROSITE-ProRule" id="PRU00703"/>
    </source>
</evidence>
<evidence type="ECO:0000256" key="3">
    <source>
        <dbReference type="ARBA" id="ARBA00022692"/>
    </source>
</evidence>
<evidence type="ECO:0000256" key="1">
    <source>
        <dbReference type="ARBA" id="ARBA00004651"/>
    </source>
</evidence>
<feature type="domain" description="CBS" evidence="10">
    <location>
        <begin position="221"/>
        <end position="280"/>
    </location>
</feature>
<gene>
    <name evidence="12" type="ORF">BKA15_001630</name>
</gene>
<dbReference type="PROSITE" id="PS51371">
    <property type="entry name" value="CBS"/>
    <property type="match status" value="1"/>
</dbReference>
<dbReference type="RefSeq" id="WP_179749651.1">
    <property type="nucleotide sequence ID" value="NZ_JACCBU010000001.1"/>
</dbReference>
<sequence length="338" mass="36252">MSLWAGLAITIALLLGNALFVASEFALVSARRAAIEPLAERGRWSARMAIRAMEQVSLAMAGAQLGITLCTLGLGAVSEPVIAHTIEPIFVTVGIPEFLVHPIALVLATVLVVWCHVVLAEMVPKNIALAGPDRAALILGPFMLVVIFLLRPFVVTLNAIANAAVRLFRVEPKDEVGSAFTHEEVTGLVDESRREGLLDADEYGLVSGALEFEQHTVGQVMLPLDGLLTVSPETTPAEIERLCAETGFSRYPMLRDGEVVGYLHVKDVLGADEPDRQVPEHRFRSLITVAPDTRLHRALRTLQGHGVHLARVAGPDGATLGLVALEDILEELVGTISG</sequence>
<organism evidence="12 13">
    <name type="scientific">Microlunatus parietis</name>
    <dbReference type="NCBI Taxonomy" id="682979"/>
    <lineage>
        <taxon>Bacteria</taxon>
        <taxon>Bacillati</taxon>
        <taxon>Actinomycetota</taxon>
        <taxon>Actinomycetes</taxon>
        <taxon>Propionibacteriales</taxon>
        <taxon>Propionibacteriaceae</taxon>
        <taxon>Microlunatus</taxon>
    </lineage>
</organism>
<dbReference type="Proteomes" id="UP000569914">
    <property type="component" value="Unassembled WGS sequence"/>
</dbReference>
<dbReference type="PANTHER" id="PTHR43099:SF5">
    <property type="entry name" value="HLYC_CORC FAMILY TRANSPORTER"/>
    <property type="match status" value="1"/>
</dbReference>
<dbReference type="InterPro" id="IPR000644">
    <property type="entry name" value="CBS_dom"/>
</dbReference>
<dbReference type="EMBL" id="JACCBU010000001">
    <property type="protein sequence ID" value="NYE70301.1"/>
    <property type="molecule type" value="Genomic_DNA"/>
</dbReference>
<evidence type="ECO:0000259" key="11">
    <source>
        <dbReference type="PROSITE" id="PS51846"/>
    </source>
</evidence>
<feature type="transmembrane region" description="Helical" evidence="9">
    <location>
        <begin position="139"/>
        <end position="161"/>
    </location>
</feature>